<feature type="region of interest" description="Disordered" evidence="1">
    <location>
        <begin position="98"/>
        <end position="121"/>
    </location>
</feature>
<accession>A0A4Y2Q063</accession>
<protein>
    <submittedName>
        <fullName evidence="2">Uncharacterized protein</fullName>
    </submittedName>
</protein>
<sequence>MEISKHLPLLFPVSSWGSWNKKIRPDDFLRSFFDFIGGGARWQPLTPHQDENVKNQLLKAHWDVLVIRRLKDLFAMTRDSKTVGYAAQLRYNSVCEEAQSESSRDSIGRSKEPMRVTPNPRVPSTGSLWNVTIVLKNAVCK</sequence>
<evidence type="ECO:0000256" key="1">
    <source>
        <dbReference type="SAM" id="MobiDB-lite"/>
    </source>
</evidence>
<dbReference type="AlphaFoldDB" id="A0A4Y2Q063"/>
<comment type="caution">
    <text evidence="2">The sequence shown here is derived from an EMBL/GenBank/DDBJ whole genome shotgun (WGS) entry which is preliminary data.</text>
</comment>
<name>A0A4Y2Q063_ARAVE</name>
<dbReference type="Proteomes" id="UP000499080">
    <property type="component" value="Unassembled WGS sequence"/>
</dbReference>
<organism evidence="2 3">
    <name type="scientific">Araneus ventricosus</name>
    <name type="common">Orbweaver spider</name>
    <name type="synonym">Epeira ventricosa</name>
    <dbReference type="NCBI Taxonomy" id="182803"/>
    <lineage>
        <taxon>Eukaryota</taxon>
        <taxon>Metazoa</taxon>
        <taxon>Ecdysozoa</taxon>
        <taxon>Arthropoda</taxon>
        <taxon>Chelicerata</taxon>
        <taxon>Arachnida</taxon>
        <taxon>Araneae</taxon>
        <taxon>Araneomorphae</taxon>
        <taxon>Entelegynae</taxon>
        <taxon>Araneoidea</taxon>
        <taxon>Araneidae</taxon>
        <taxon>Araneus</taxon>
    </lineage>
</organism>
<keyword evidence="3" id="KW-1185">Reference proteome</keyword>
<proteinExistence type="predicted"/>
<feature type="compositionally biased region" description="Basic and acidic residues" evidence="1">
    <location>
        <begin position="102"/>
        <end position="114"/>
    </location>
</feature>
<evidence type="ECO:0000313" key="2">
    <source>
        <dbReference type="EMBL" id="GBN56901.1"/>
    </source>
</evidence>
<dbReference type="EMBL" id="BGPR01012620">
    <property type="protein sequence ID" value="GBN56901.1"/>
    <property type="molecule type" value="Genomic_DNA"/>
</dbReference>
<evidence type="ECO:0000313" key="3">
    <source>
        <dbReference type="Proteomes" id="UP000499080"/>
    </source>
</evidence>
<gene>
    <name evidence="2" type="ORF">AVEN_184641_1</name>
</gene>
<reference evidence="2 3" key="1">
    <citation type="journal article" date="2019" name="Sci. Rep.">
        <title>Orb-weaving spider Araneus ventricosus genome elucidates the spidroin gene catalogue.</title>
        <authorList>
            <person name="Kono N."/>
            <person name="Nakamura H."/>
            <person name="Ohtoshi R."/>
            <person name="Moran D.A.P."/>
            <person name="Shinohara A."/>
            <person name="Yoshida Y."/>
            <person name="Fujiwara M."/>
            <person name="Mori M."/>
            <person name="Tomita M."/>
            <person name="Arakawa K."/>
        </authorList>
    </citation>
    <scope>NUCLEOTIDE SEQUENCE [LARGE SCALE GENOMIC DNA]</scope>
</reference>